<accession>A0A4R8A3N6</accession>
<evidence type="ECO:0000256" key="4">
    <source>
        <dbReference type="ARBA" id="ARBA00022984"/>
    </source>
</evidence>
<dbReference type="SUPFAM" id="SSF55729">
    <property type="entry name" value="Acyl-CoA N-acyltransferases (Nat)"/>
    <property type="match status" value="2"/>
</dbReference>
<reference evidence="7 8" key="1">
    <citation type="submission" date="2019-03" db="EMBL/GenBank/DDBJ databases">
        <title>Genomic Encyclopedia of Type Strains, Phase IV (KMG-IV): sequencing the most valuable type-strain genomes for metagenomic binning, comparative biology and taxonomic classification.</title>
        <authorList>
            <person name="Goeker M."/>
        </authorList>
    </citation>
    <scope>NUCLEOTIDE SEQUENCE [LARGE SCALE GENOMIC DNA]</scope>
    <source>
        <strain evidence="7 8">DSM 28867</strain>
    </source>
</reference>
<sequence>MYQFKQIDAITHDVFVKNHELCNLLQSASWAKVKENWDHVFVGVFDDKTLVASSLVLIKQLPLGFTMMYTPRGPILDYTDERLVTYFFQELRKFAKKKRCLFVKMDPAIHYQDFHLGEQPQVEANIDKIMKNAKKAGLIHQGFSKDMSSTIQPRFQANVYQSEFDPETFSKSTKKMLATAAKKQVKVEKCGVEKVGEFSKLMDLTTERKQIALRGESYFRKLLDVYKDDAFLMMASLDLESIYAATKARHDKNIEDLANCPENAKKKRFTLEELDASLSRECKELEHWLEVYGTHVYIAGTLVVMYGHTSEILYAGMNDEFKRYMAPYATWYESMAMCFTHVAKTCNMGGIDGSLQDGLTKFKRNFNPMINELIGEFDLPGNTLLYKLSHTMYEKRKHALNG</sequence>
<evidence type="ECO:0000256" key="3">
    <source>
        <dbReference type="ARBA" id="ARBA00022960"/>
    </source>
</evidence>
<dbReference type="EMBL" id="SODD01000006">
    <property type="protein sequence ID" value="TDW25102.1"/>
    <property type="molecule type" value="Genomic_DNA"/>
</dbReference>
<evidence type="ECO:0000256" key="2">
    <source>
        <dbReference type="ARBA" id="ARBA00022679"/>
    </source>
</evidence>
<dbReference type="GO" id="GO:0009252">
    <property type="term" value="P:peptidoglycan biosynthetic process"/>
    <property type="evidence" value="ECO:0007669"/>
    <property type="project" value="UniProtKB-KW"/>
</dbReference>
<keyword evidence="4" id="KW-0573">Peptidoglycan synthesis</keyword>
<keyword evidence="6" id="KW-0961">Cell wall biogenesis/degradation</keyword>
<evidence type="ECO:0000256" key="6">
    <source>
        <dbReference type="ARBA" id="ARBA00023316"/>
    </source>
</evidence>
<keyword evidence="8" id="KW-1185">Reference proteome</keyword>
<dbReference type="AlphaFoldDB" id="A0A4R8A3N6"/>
<dbReference type="Proteomes" id="UP000294743">
    <property type="component" value="Unassembled WGS sequence"/>
</dbReference>
<dbReference type="OrthoDB" id="2173585at2"/>
<keyword evidence="3" id="KW-0133">Cell shape</keyword>
<evidence type="ECO:0000256" key="5">
    <source>
        <dbReference type="ARBA" id="ARBA00023315"/>
    </source>
</evidence>
<dbReference type="PANTHER" id="PTHR36174:SF1">
    <property type="entry name" value="LIPID II:GLYCINE GLYCYLTRANSFERASE"/>
    <property type="match status" value="1"/>
</dbReference>
<dbReference type="GO" id="GO:0071555">
    <property type="term" value="P:cell wall organization"/>
    <property type="evidence" value="ECO:0007669"/>
    <property type="project" value="UniProtKB-KW"/>
</dbReference>
<dbReference type="Pfam" id="PF02388">
    <property type="entry name" value="FemAB"/>
    <property type="match status" value="1"/>
</dbReference>
<dbReference type="InterPro" id="IPR016181">
    <property type="entry name" value="Acyl_CoA_acyltransferase"/>
</dbReference>
<evidence type="ECO:0000256" key="1">
    <source>
        <dbReference type="ARBA" id="ARBA00009943"/>
    </source>
</evidence>
<keyword evidence="5" id="KW-0012">Acyltransferase</keyword>
<dbReference type="PROSITE" id="PS51191">
    <property type="entry name" value="FEMABX"/>
    <property type="match status" value="1"/>
</dbReference>
<dbReference type="InterPro" id="IPR050644">
    <property type="entry name" value="PG_Glycine_Bridge_Synth"/>
</dbReference>
<protein>
    <submittedName>
        <fullName evidence="7">UDP-N-acetylmuramoylpentapeptide-lysine N(6)-alanyltransferase</fullName>
    </submittedName>
</protein>
<proteinExistence type="inferred from homology"/>
<comment type="caution">
    <text evidence="7">The sequence shown here is derived from an EMBL/GenBank/DDBJ whole genome shotgun (WGS) entry which is preliminary data.</text>
</comment>
<organism evidence="7 8">
    <name type="scientific">Breznakia blatticola</name>
    <dbReference type="NCBI Taxonomy" id="1754012"/>
    <lineage>
        <taxon>Bacteria</taxon>
        <taxon>Bacillati</taxon>
        <taxon>Bacillota</taxon>
        <taxon>Erysipelotrichia</taxon>
        <taxon>Erysipelotrichales</taxon>
        <taxon>Erysipelotrichaceae</taxon>
        <taxon>Breznakia</taxon>
    </lineage>
</organism>
<dbReference type="PANTHER" id="PTHR36174">
    <property type="entry name" value="LIPID II:GLYCINE GLYCYLTRANSFERASE"/>
    <property type="match status" value="1"/>
</dbReference>
<dbReference type="GO" id="GO:0016755">
    <property type="term" value="F:aminoacyltransferase activity"/>
    <property type="evidence" value="ECO:0007669"/>
    <property type="project" value="InterPro"/>
</dbReference>
<dbReference type="GO" id="GO:0008360">
    <property type="term" value="P:regulation of cell shape"/>
    <property type="evidence" value="ECO:0007669"/>
    <property type="project" value="UniProtKB-KW"/>
</dbReference>
<dbReference type="Gene3D" id="1.20.58.90">
    <property type="match status" value="1"/>
</dbReference>
<dbReference type="InterPro" id="IPR003447">
    <property type="entry name" value="FEMABX"/>
</dbReference>
<keyword evidence="2 7" id="KW-0808">Transferase</keyword>
<evidence type="ECO:0000313" key="7">
    <source>
        <dbReference type="EMBL" id="TDW25102.1"/>
    </source>
</evidence>
<evidence type="ECO:0000313" key="8">
    <source>
        <dbReference type="Proteomes" id="UP000294743"/>
    </source>
</evidence>
<dbReference type="Gene3D" id="3.40.630.30">
    <property type="match status" value="2"/>
</dbReference>
<comment type="similarity">
    <text evidence="1">Belongs to the FemABX family.</text>
</comment>
<dbReference type="RefSeq" id="WP_134168354.1">
    <property type="nucleotide sequence ID" value="NZ_SODD01000006.1"/>
</dbReference>
<name>A0A4R8A3N6_9FIRM</name>
<gene>
    <name evidence="7" type="ORF">EDD63_10643</name>
</gene>